<gene>
    <name evidence="1" type="ORF">B597_016995</name>
</gene>
<reference evidence="1 2" key="1">
    <citation type="journal article" date="2013" name="Genome Announc.">
        <title>Draft Genome of the Nitrogen-Fixing Bacterium Pseudomonas stutzeri Strain KOS6 Isolated from Industrial Hydrocarbon Sludge.</title>
        <authorList>
            <person name="Grigoryeva T.V."/>
            <person name="Laikov A.V."/>
            <person name="Naumova R.P."/>
            <person name="Manolov A.I."/>
            <person name="Larin A.K."/>
            <person name="Karpova I.Y."/>
            <person name="Semashko T.A."/>
            <person name="Alexeev D.G."/>
            <person name="Kostryukova E.S."/>
            <person name="Muller R."/>
            <person name="Govorun V.M."/>
        </authorList>
    </citation>
    <scope>NUCLEOTIDE SEQUENCE [LARGE SCALE GENOMIC DNA]</scope>
    <source>
        <strain evidence="1 2">KOS6</strain>
    </source>
</reference>
<dbReference type="HOGENOM" id="CLU_2220926_0_0_6"/>
<dbReference type="RefSeq" id="WP_024162252.1">
    <property type="nucleotide sequence ID" value="NZ_KK020676.1"/>
</dbReference>
<protein>
    <submittedName>
        <fullName evidence="1">Uncharacterized protein</fullName>
    </submittedName>
</protein>
<dbReference type="AlphaFoldDB" id="A0A061JKI6"/>
<sequence>MTARYDRKPCLRGDTLLGWSVDIAIDDAPAEIASARLHLCTEAGRLVYAWPVAIAGNRITLADVPAQETARWPTGRLEYDLEVTLASGRTVTWLAGTQPIIPDRTR</sequence>
<proteinExistence type="predicted"/>
<dbReference type="EMBL" id="AMCZ02000025">
    <property type="protein sequence ID" value="EWC40126.1"/>
    <property type="molecule type" value="Genomic_DNA"/>
</dbReference>
<name>A0A061JKI6_STUST</name>
<dbReference type="Proteomes" id="UP000026923">
    <property type="component" value="Unassembled WGS sequence"/>
</dbReference>
<organism evidence="1 2">
    <name type="scientific">Stutzerimonas stutzeri KOS6</name>
    <dbReference type="NCBI Taxonomy" id="1218352"/>
    <lineage>
        <taxon>Bacteria</taxon>
        <taxon>Pseudomonadati</taxon>
        <taxon>Pseudomonadota</taxon>
        <taxon>Gammaproteobacteria</taxon>
        <taxon>Pseudomonadales</taxon>
        <taxon>Pseudomonadaceae</taxon>
        <taxon>Stutzerimonas</taxon>
    </lineage>
</organism>
<evidence type="ECO:0000313" key="1">
    <source>
        <dbReference type="EMBL" id="EWC40126.1"/>
    </source>
</evidence>
<evidence type="ECO:0000313" key="2">
    <source>
        <dbReference type="Proteomes" id="UP000026923"/>
    </source>
</evidence>
<comment type="caution">
    <text evidence="1">The sequence shown here is derived from an EMBL/GenBank/DDBJ whole genome shotgun (WGS) entry which is preliminary data.</text>
</comment>
<accession>A0A061JKI6</accession>